<protein>
    <recommendedName>
        <fullName evidence="1">GPI inositol-deacylase PGAP1-like alpha/beta domain-containing protein</fullName>
    </recommendedName>
</protein>
<dbReference type="Gene3D" id="3.40.50.1820">
    <property type="entry name" value="alpha/beta hydrolase"/>
    <property type="match status" value="1"/>
</dbReference>
<dbReference type="Proteomes" id="UP000533905">
    <property type="component" value="Unassembled WGS sequence"/>
</dbReference>
<sequence>MISLHLPNTLAVSLTAGLRVHENNRTLSQSLEPVSKAVRLFREHTWRDKSSSWLQDCKTSAEMLEKRIHQIIDSWTNAKRQCSKLILVTHSMGGLVARACAKRIPTKLAGVIHGVMPALGAPVAYRAGDLCPESGWWLCGEGGNGIGVLGGQRQYINKGEVMPQALLLPSQTIWEKLRGVQPSLESKSRIYWTPVDKRTLQRLMPPLPLAPPLSPSRHSQRLQWPRLPRGQARAPWKFCFYRTSVPSERLVALRGVACAGRYTLVPKAFYSHLLCLPSHRVSLDALPTRPSRSSVAANGALFELQKLRSAVALKA</sequence>
<gene>
    <name evidence="2" type="ORF">HGB41_20900</name>
</gene>
<evidence type="ECO:0000313" key="2">
    <source>
        <dbReference type="EMBL" id="NNG25448.1"/>
    </source>
</evidence>
<dbReference type="GO" id="GO:0016788">
    <property type="term" value="F:hydrolase activity, acting on ester bonds"/>
    <property type="evidence" value="ECO:0007669"/>
    <property type="project" value="InterPro"/>
</dbReference>
<dbReference type="InterPro" id="IPR029058">
    <property type="entry name" value="AB_hydrolase_fold"/>
</dbReference>
<name>A0A7Y2K342_9BURK</name>
<dbReference type="AlphaFoldDB" id="A0A7Y2K342"/>
<dbReference type="SUPFAM" id="SSF53474">
    <property type="entry name" value="alpha/beta-Hydrolases"/>
    <property type="match status" value="1"/>
</dbReference>
<keyword evidence="3" id="KW-1185">Reference proteome</keyword>
<reference evidence="2 3" key="1">
    <citation type="submission" date="2020-04" db="EMBL/GenBank/DDBJ databases">
        <title>Massilia sp. nov., a cold adapted bacteria isolated from Arctic soil.</title>
        <authorList>
            <person name="Son J."/>
            <person name="Ka J.-O."/>
        </authorList>
    </citation>
    <scope>NUCLEOTIDE SEQUENCE [LARGE SCALE GENOMIC DNA]</scope>
    <source>
        <strain evidence="2 3">ML15P13</strain>
    </source>
</reference>
<evidence type="ECO:0000313" key="3">
    <source>
        <dbReference type="Proteomes" id="UP000533905"/>
    </source>
</evidence>
<dbReference type="Pfam" id="PF07819">
    <property type="entry name" value="PGAP1"/>
    <property type="match status" value="1"/>
</dbReference>
<dbReference type="EMBL" id="JABAIV010000010">
    <property type="protein sequence ID" value="NNG25448.1"/>
    <property type="molecule type" value="Genomic_DNA"/>
</dbReference>
<comment type="caution">
    <text evidence="2">The sequence shown here is derived from an EMBL/GenBank/DDBJ whole genome shotgun (WGS) entry which is preliminary data.</text>
</comment>
<organism evidence="2 3">
    <name type="scientific">Telluria aromaticivorans</name>
    <dbReference type="NCBI Taxonomy" id="2725995"/>
    <lineage>
        <taxon>Bacteria</taxon>
        <taxon>Pseudomonadati</taxon>
        <taxon>Pseudomonadota</taxon>
        <taxon>Betaproteobacteria</taxon>
        <taxon>Burkholderiales</taxon>
        <taxon>Oxalobacteraceae</taxon>
        <taxon>Telluria group</taxon>
        <taxon>Telluria</taxon>
    </lineage>
</organism>
<dbReference type="InterPro" id="IPR012908">
    <property type="entry name" value="PGAP1-ab_dom-like"/>
</dbReference>
<accession>A0A7Y2K342</accession>
<feature type="domain" description="GPI inositol-deacylase PGAP1-like alpha/beta" evidence="1">
    <location>
        <begin position="58"/>
        <end position="102"/>
    </location>
</feature>
<proteinExistence type="predicted"/>
<dbReference type="RefSeq" id="WP_171088122.1">
    <property type="nucleotide sequence ID" value="NZ_JABAIV010000010.1"/>
</dbReference>
<evidence type="ECO:0000259" key="1">
    <source>
        <dbReference type="Pfam" id="PF07819"/>
    </source>
</evidence>